<accession>A0A084WDN4</accession>
<sequence>MTDLLASELLNKWSVTAHLAHVAMPASESTSEKTANAHVVAHGSPPPSSPWRPTQFSVATGLSVVDYNDARAEELRMDRAGLSVDVAGGERGV</sequence>
<name>A0A084WDN4_ANOSI</name>
<organism evidence="2">
    <name type="scientific">Anopheles sinensis</name>
    <name type="common">Mosquito</name>
    <dbReference type="NCBI Taxonomy" id="74873"/>
    <lineage>
        <taxon>Eukaryota</taxon>
        <taxon>Metazoa</taxon>
        <taxon>Ecdysozoa</taxon>
        <taxon>Arthropoda</taxon>
        <taxon>Hexapoda</taxon>
        <taxon>Insecta</taxon>
        <taxon>Pterygota</taxon>
        <taxon>Neoptera</taxon>
        <taxon>Endopterygota</taxon>
        <taxon>Diptera</taxon>
        <taxon>Nematocera</taxon>
        <taxon>Culicoidea</taxon>
        <taxon>Culicidae</taxon>
        <taxon>Anophelinae</taxon>
        <taxon>Anopheles</taxon>
    </lineage>
</organism>
<dbReference type="Proteomes" id="UP000030765">
    <property type="component" value="Unassembled WGS sequence"/>
</dbReference>
<keyword evidence="4" id="KW-1185">Reference proteome</keyword>
<dbReference type="EMBL" id="KE525339">
    <property type="protein sequence ID" value="KFB48328.1"/>
    <property type="molecule type" value="Genomic_DNA"/>
</dbReference>
<evidence type="ECO:0000313" key="3">
    <source>
        <dbReference type="EnsemblMetazoa" id="ASIC016311-PA"/>
    </source>
</evidence>
<evidence type="ECO:0000313" key="4">
    <source>
        <dbReference type="Proteomes" id="UP000030765"/>
    </source>
</evidence>
<protein>
    <submittedName>
        <fullName evidence="2 3">Membrane protein</fullName>
    </submittedName>
</protein>
<dbReference type="EMBL" id="ATLV01023045">
    <property type="status" value="NOT_ANNOTATED_CDS"/>
    <property type="molecule type" value="Genomic_DNA"/>
</dbReference>
<reference evidence="2 4" key="1">
    <citation type="journal article" date="2014" name="BMC Genomics">
        <title>Genome sequence of Anopheles sinensis provides insight into genetics basis of mosquito competence for malaria parasites.</title>
        <authorList>
            <person name="Zhou D."/>
            <person name="Zhang D."/>
            <person name="Ding G."/>
            <person name="Shi L."/>
            <person name="Hou Q."/>
            <person name="Ye Y."/>
            <person name="Xu Y."/>
            <person name="Zhou H."/>
            <person name="Xiong C."/>
            <person name="Li S."/>
            <person name="Yu J."/>
            <person name="Hong S."/>
            <person name="Yu X."/>
            <person name="Zou P."/>
            <person name="Chen C."/>
            <person name="Chang X."/>
            <person name="Wang W."/>
            <person name="Lv Y."/>
            <person name="Sun Y."/>
            <person name="Ma L."/>
            <person name="Shen B."/>
            <person name="Zhu C."/>
        </authorList>
    </citation>
    <scope>NUCLEOTIDE SEQUENCE [LARGE SCALE GENOMIC DNA]</scope>
</reference>
<evidence type="ECO:0000256" key="1">
    <source>
        <dbReference type="SAM" id="MobiDB-lite"/>
    </source>
</evidence>
<dbReference type="AlphaFoldDB" id="A0A084WDN4"/>
<dbReference type="EnsemblMetazoa" id="ASIC016311-RA">
    <property type="protein sequence ID" value="ASIC016311-PA"/>
    <property type="gene ID" value="ASIC016311"/>
</dbReference>
<evidence type="ECO:0000313" key="2">
    <source>
        <dbReference type="EMBL" id="KFB48328.1"/>
    </source>
</evidence>
<proteinExistence type="predicted"/>
<reference evidence="3" key="2">
    <citation type="submission" date="2020-05" db="UniProtKB">
        <authorList>
            <consortium name="EnsemblMetazoa"/>
        </authorList>
    </citation>
    <scope>IDENTIFICATION</scope>
</reference>
<dbReference type="VEuPathDB" id="VectorBase:ASIC016311"/>
<feature type="region of interest" description="Disordered" evidence="1">
    <location>
        <begin position="26"/>
        <end position="52"/>
    </location>
</feature>
<gene>
    <name evidence="2" type="ORF">ZHAS_00016311</name>
</gene>